<dbReference type="Proteomes" id="UP000790709">
    <property type="component" value="Unassembled WGS sequence"/>
</dbReference>
<dbReference type="EMBL" id="MU266374">
    <property type="protein sequence ID" value="KAH7926952.1"/>
    <property type="molecule type" value="Genomic_DNA"/>
</dbReference>
<keyword evidence="2" id="KW-1185">Reference proteome</keyword>
<reference evidence="1" key="1">
    <citation type="journal article" date="2021" name="New Phytol.">
        <title>Evolutionary innovations through gain and loss of genes in the ectomycorrhizal Boletales.</title>
        <authorList>
            <person name="Wu G."/>
            <person name="Miyauchi S."/>
            <person name="Morin E."/>
            <person name="Kuo A."/>
            <person name="Drula E."/>
            <person name="Varga T."/>
            <person name="Kohler A."/>
            <person name="Feng B."/>
            <person name="Cao Y."/>
            <person name="Lipzen A."/>
            <person name="Daum C."/>
            <person name="Hundley H."/>
            <person name="Pangilinan J."/>
            <person name="Johnson J."/>
            <person name="Barry K."/>
            <person name="LaButti K."/>
            <person name="Ng V."/>
            <person name="Ahrendt S."/>
            <person name="Min B."/>
            <person name="Choi I.G."/>
            <person name="Park H."/>
            <person name="Plett J.M."/>
            <person name="Magnuson J."/>
            <person name="Spatafora J.W."/>
            <person name="Nagy L.G."/>
            <person name="Henrissat B."/>
            <person name="Grigoriev I.V."/>
            <person name="Yang Z.L."/>
            <person name="Xu J."/>
            <person name="Martin F.M."/>
        </authorList>
    </citation>
    <scope>NUCLEOTIDE SEQUENCE</scope>
    <source>
        <strain evidence="1">KUC20120723A-06</strain>
    </source>
</reference>
<sequence>MGLAGRKQKQRIPADPRNLSWADDAARFGQSYLSKLGWDPSQGLGAAGDGMRSHLKVHQKLDMLGIGAAHQRDPHGVAWKQNRDFEALLRRLNEGVKVEGESAFVEEGQVVAEATAEAEDDKSSKKEKKRKRKDADLAEDGGEQDGKKKRKKEKKEKKEKKSKRSESVSPPPAAPQDPPTTSKITARPMAHRARFQASKRIAGKSAAAISEILGIAPTPTPTPASVSTLTPLSTPTPDSDLPLEKITTSTKSVADYFKEKLGAKSGTNYTDAAETEDRGYSRGLGASRSGIGAANSFAGGDGDDGERVRGGIGSSSKLSSFANFVSLSAPPPLPVDEASENDGAEGTKGDEESERRRRKKDERKKEKKKKERDALESGRKDQKKRESEPELAPPNLEPLPSGEPSQETLAIDKEADRKARKAEKKARKKDREGS</sequence>
<proteinExistence type="predicted"/>
<protein>
    <submittedName>
        <fullName evidence="1">Uncharacterized protein</fullName>
    </submittedName>
</protein>
<comment type="caution">
    <text evidence="1">The sequence shown here is derived from an EMBL/GenBank/DDBJ whole genome shotgun (WGS) entry which is preliminary data.</text>
</comment>
<evidence type="ECO:0000313" key="1">
    <source>
        <dbReference type="EMBL" id="KAH7926952.1"/>
    </source>
</evidence>
<evidence type="ECO:0000313" key="2">
    <source>
        <dbReference type="Proteomes" id="UP000790709"/>
    </source>
</evidence>
<organism evidence="1 2">
    <name type="scientific">Leucogyrophana mollusca</name>
    <dbReference type="NCBI Taxonomy" id="85980"/>
    <lineage>
        <taxon>Eukaryota</taxon>
        <taxon>Fungi</taxon>
        <taxon>Dikarya</taxon>
        <taxon>Basidiomycota</taxon>
        <taxon>Agaricomycotina</taxon>
        <taxon>Agaricomycetes</taxon>
        <taxon>Agaricomycetidae</taxon>
        <taxon>Boletales</taxon>
        <taxon>Boletales incertae sedis</taxon>
        <taxon>Leucogyrophana</taxon>
    </lineage>
</organism>
<accession>A0ACB8BN04</accession>
<gene>
    <name evidence="1" type="ORF">BV22DRAFT_1118534</name>
</gene>
<name>A0ACB8BN04_9AGAM</name>